<evidence type="ECO:0000313" key="3">
    <source>
        <dbReference type="Proteomes" id="UP000199729"/>
    </source>
</evidence>
<evidence type="ECO:0000313" key="2">
    <source>
        <dbReference type="EMBL" id="ASM76791.1"/>
    </source>
</evidence>
<dbReference type="KEGG" id="vff:VITFI_CDS1013"/>
<name>A0A221KCP8_VITFI</name>
<dbReference type="AlphaFoldDB" id="A0A221KCP8"/>
<organism evidence="2 3">
    <name type="scientific">Vitreoscilla filiformis</name>
    <dbReference type="NCBI Taxonomy" id="63"/>
    <lineage>
        <taxon>Bacteria</taxon>
        <taxon>Pseudomonadati</taxon>
        <taxon>Pseudomonadota</taxon>
        <taxon>Betaproteobacteria</taxon>
        <taxon>Neisseriales</taxon>
        <taxon>Neisseriaceae</taxon>
        <taxon>Vitreoscilla</taxon>
    </lineage>
</organism>
<sequence>MLTHAPWSAEVRQSPVPEGSTSRLNSVIAAPPERPQWHALA</sequence>
<accession>A0A221KCP8</accession>
<gene>
    <name evidence="2" type="ORF">VITFI_CDS1013</name>
</gene>
<feature type="region of interest" description="Disordered" evidence="1">
    <location>
        <begin position="1"/>
        <end position="41"/>
    </location>
</feature>
<protein>
    <submittedName>
        <fullName evidence="2">Uncharacterized protein</fullName>
    </submittedName>
</protein>
<proteinExistence type="predicted"/>
<reference evidence="2 3" key="1">
    <citation type="submission" date="2017-07" db="EMBL/GenBank/DDBJ databases">
        <title>Complete Genome Sequence of the cosmetic ferment Vitreoscilla filiformis (ATCC15551).</title>
        <authorList>
            <person name="Contreras S."/>
            <person name="Sagory-Zalkind P."/>
            <person name="Blanquart H."/>
            <person name="Iltis A."/>
            <person name="Morand S.C."/>
        </authorList>
    </citation>
    <scope>NUCLEOTIDE SEQUENCE [LARGE SCALE GENOMIC DNA]</scope>
    <source>
        <strain evidence="2 3">ATCC 15551</strain>
    </source>
</reference>
<keyword evidence="3" id="KW-1185">Reference proteome</keyword>
<dbReference type="EMBL" id="CP022423">
    <property type="protein sequence ID" value="ASM76791.1"/>
    <property type="molecule type" value="Genomic_DNA"/>
</dbReference>
<dbReference type="Proteomes" id="UP000199729">
    <property type="component" value="Chromosome"/>
</dbReference>
<evidence type="ECO:0000256" key="1">
    <source>
        <dbReference type="SAM" id="MobiDB-lite"/>
    </source>
</evidence>